<sequence length="311" mass="34312">MGNLASRSQPTTYEQWHNDARERTEAYRFALSQRPRSTHATPSSRRHSAYFPPPSPSASVHSHLKVPSSQQPAVDTRRHSWASANYRPSPLSTSYTPSEVSVTRSIAPSITRSLAPSITRSTSLRAPSTQAPDTTVPHVCWCLVEPGDPIPDDAIPVGFAVEPHNLSALTLYAARTFIGGSWRLGHIASDPPYSTQTWYLHPGHRAKAYEILCGTMDALKWVPVEKGKKGKPKVPPGRVPVEAGKRDDSSPIYVARVPIHLFVKVKTGRRGTVPGQWPVTSGTALFLIDDETFWSTDFDILVYKYPPQGNQ</sequence>
<gene>
    <name evidence="2" type="ORF">LOC62_04G006035</name>
</gene>
<feature type="region of interest" description="Disordered" evidence="1">
    <location>
        <begin position="1"/>
        <end position="20"/>
    </location>
</feature>
<dbReference type="EMBL" id="CP086717">
    <property type="protein sequence ID" value="WOO82551.1"/>
    <property type="molecule type" value="Genomic_DNA"/>
</dbReference>
<protein>
    <submittedName>
        <fullName evidence="2">Uncharacterized protein</fullName>
    </submittedName>
</protein>
<dbReference type="RefSeq" id="XP_062628583.1">
    <property type="nucleotide sequence ID" value="XM_062772599.1"/>
</dbReference>
<dbReference type="Proteomes" id="UP000827549">
    <property type="component" value="Chromosome 4"/>
</dbReference>
<reference evidence="2" key="1">
    <citation type="submission" date="2023-10" db="EMBL/GenBank/DDBJ databases">
        <authorList>
            <person name="Noh H."/>
        </authorList>
    </citation>
    <scope>NUCLEOTIDE SEQUENCE</scope>
    <source>
        <strain evidence="2">DUCC4014</strain>
    </source>
</reference>
<organism evidence="2 3">
    <name type="scientific">Vanrija pseudolonga</name>
    <dbReference type="NCBI Taxonomy" id="143232"/>
    <lineage>
        <taxon>Eukaryota</taxon>
        <taxon>Fungi</taxon>
        <taxon>Dikarya</taxon>
        <taxon>Basidiomycota</taxon>
        <taxon>Agaricomycotina</taxon>
        <taxon>Tremellomycetes</taxon>
        <taxon>Trichosporonales</taxon>
        <taxon>Trichosporonaceae</taxon>
        <taxon>Vanrija</taxon>
    </lineage>
</organism>
<dbReference type="InterPro" id="IPR006616">
    <property type="entry name" value="DM9_repeat"/>
</dbReference>
<accession>A0AAF0YD10</accession>
<feature type="compositionally biased region" description="Polar residues" evidence="1">
    <location>
        <begin position="1"/>
        <end position="15"/>
    </location>
</feature>
<evidence type="ECO:0000313" key="3">
    <source>
        <dbReference type="Proteomes" id="UP000827549"/>
    </source>
</evidence>
<dbReference type="AlphaFoldDB" id="A0AAF0YD10"/>
<keyword evidence="3" id="KW-1185">Reference proteome</keyword>
<evidence type="ECO:0000313" key="2">
    <source>
        <dbReference type="EMBL" id="WOO82551.1"/>
    </source>
</evidence>
<dbReference type="GeneID" id="87809262"/>
<feature type="compositionally biased region" description="Polar residues" evidence="1">
    <location>
        <begin position="34"/>
        <end position="43"/>
    </location>
</feature>
<dbReference type="PANTHER" id="PTHR31649:SF1">
    <property type="entry name" value="FARNESOIC ACID O-METHYL TRANSFERASE DOMAIN-CONTAINING PROTEIN"/>
    <property type="match status" value="1"/>
</dbReference>
<dbReference type="PANTHER" id="PTHR31649">
    <property type="entry name" value="AGAP009604-PA"/>
    <property type="match status" value="1"/>
</dbReference>
<feature type="region of interest" description="Disordered" evidence="1">
    <location>
        <begin position="29"/>
        <end position="96"/>
    </location>
</feature>
<dbReference type="Pfam" id="PF11901">
    <property type="entry name" value="DM9"/>
    <property type="match status" value="1"/>
</dbReference>
<evidence type="ECO:0000256" key="1">
    <source>
        <dbReference type="SAM" id="MobiDB-lite"/>
    </source>
</evidence>
<proteinExistence type="predicted"/>
<name>A0AAF0YD10_9TREE</name>